<organism evidence="2 3">
    <name type="scientific">Anaeroglobus geminatus F0357</name>
    <dbReference type="NCBI Taxonomy" id="861450"/>
    <lineage>
        <taxon>Bacteria</taxon>
        <taxon>Bacillati</taxon>
        <taxon>Bacillota</taxon>
        <taxon>Negativicutes</taxon>
        <taxon>Veillonellales</taxon>
        <taxon>Veillonellaceae</taxon>
        <taxon>Anaeroglobus</taxon>
    </lineage>
</organism>
<protein>
    <recommendedName>
        <fullName evidence="1">Uroporphyrinogen decarboxylase (URO-D) domain-containing protein</fullName>
    </recommendedName>
</protein>
<dbReference type="PANTHER" id="PTHR47099:SF1">
    <property type="entry name" value="METHYLCOBAMIDE:COM METHYLTRANSFERASE MTBA"/>
    <property type="match status" value="1"/>
</dbReference>
<comment type="caution">
    <text evidence="2">The sequence shown here is derived from an EMBL/GenBank/DDBJ whole genome shotgun (WGS) entry which is preliminary data.</text>
</comment>
<feature type="domain" description="Uroporphyrinogen decarboxylase (URO-D)" evidence="1">
    <location>
        <begin position="23"/>
        <end position="230"/>
    </location>
</feature>
<dbReference type="InterPro" id="IPR000257">
    <property type="entry name" value="Uroporphyrinogen_deCOase"/>
</dbReference>
<dbReference type="SUPFAM" id="SSF51726">
    <property type="entry name" value="UROD/MetE-like"/>
    <property type="match status" value="1"/>
</dbReference>
<dbReference type="HOGENOM" id="CLU_040933_2_1_9"/>
<dbReference type="OrthoDB" id="2135496at2"/>
<gene>
    <name evidence="2" type="ORF">HMPREF0080_00574</name>
</gene>
<evidence type="ECO:0000313" key="2">
    <source>
        <dbReference type="EMBL" id="EHM42440.1"/>
    </source>
</evidence>
<dbReference type="PANTHER" id="PTHR47099">
    <property type="entry name" value="METHYLCOBAMIDE:COM METHYLTRANSFERASE MTBA"/>
    <property type="match status" value="1"/>
</dbReference>
<dbReference type="InterPro" id="IPR038071">
    <property type="entry name" value="UROD/MetE-like_sf"/>
</dbReference>
<dbReference type="EMBL" id="AGCJ01000018">
    <property type="protein sequence ID" value="EHM42440.1"/>
    <property type="molecule type" value="Genomic_DNA"/>
</dbReference>
<dbReference type="RefSeq" id="WP_006789561.1">
    <property type="nucleotide sequence ID" value="NZ_JH417572.1"/>
</dbReference>
<dbReference type="InterPro" id="IPR052024">
    <property type="entry name" value="Methanogen_methyltrans"/>
</dbReference>
<dbReference type="Pfam" id="PF01208">
    <property type="entry name" value="URO-D"/>
    <property type="match status" value="1"/>
</dbReference>
<dbReference type="GO" id="GO:0004853">
    <property type="term" value="F:uroporphyrinogen decarboxylase activity"/>
    <property type="evidence" value="ECO:0007669"/>
    <property type="project" value="InterPro"/>
</dbReference>
<evidence type="ECO:0000313" key="3">
    <source>
        <dbReference type="Proteomes" id="UP000005481"/>
    </source>
</evidence>
<accession>G9YG10</accession>
<dbReference type="Gene3D" id="3.20.20.210">
    <property type="match status" value="1"/>
</dbReference>
<dbReference type="Proteomes" id="UP000005481">
    <property type="component" value="Unassembled WGS sequence"/>
</dbReference>
<name>G9YG10_9FIRM</name>
<dbReference type="AlphaFoldDB" id="G9YG10"/>
<keyword evidence="3" id="KW-1185">Reference proteome</keyword>
<proteinExistence type="predicted"/>
<dbReference type="STRING" id="861450.HMPREF0080_00574"/>
<evidence type="ECO:0000259" key="1">
    <source>
        <dbReference type="Pfam" id="PF01208"/>
    </source>
</evidence>
<reference evidence="2 3" key="1">
    <citation type="submission" date="2011-08" db="EMBL/GenBank/DDBJ databases">
        <authorList>
            <person name="Weinstock G."/>
            <person name="Sodergren E."/>
            <person name="Clifton S."/>
            <person name="Fulton L."/>
            <person name="Fulton B."/>
            <person name="Courtney L."/>
            <person name="Fronick C."/>
            <person name="Harrison M."/>
            <person name="Strong C."/>
            <person name="Farmer C."/>
            <person name="Delahaunty K."/>
            <person name="Markovic C."/>
            <person name="Hall O."/>
            <person name="Minx P."/>
            <person name="Tomlinson C."/>
            <person name="Mitreva M."/>
            <person name="Hou S."/>
            <person name="Chen J."/>
            <person name="Wollam A."/>
            <person name="Pepin K.H."/>
            <person name="Johnson M."/>
            <person name="Bhonagiri V."/>
            <person name="Zhang X."/>
            <person name="Suruliraj S."/>
            <person name="Warren W."/>
            <person name="Chinwalla A."/>
            <person name="Mardis E.R."/>
            <person name="Wilson R.K."/>
        </authorList>
    </citation>
    <scope>NUCLEOTIDE SEQUENCE [LARGE SCALE GENOMIC DNA]</scope>
    <source>
        <strain evidence="2 3">F0357</strain>
    </source>
</reference>
<dbReference type="GO" id="GO:0006779">
    <property type="term" value="P:porphyrin-containing compound biosynthetic process"/>
    <property type="evidence" value="ECO:0007669"/>
    <property type="project" value="InterPro"/>
</dbReference>
<sequence>MARIVPFECPLTEREKEIQEIITRSGLPVPDVYWHRKYMTDIAVRVQTAFNEKMVFLPFDHVVEVGACGGILHGGDEKSGPRSMRGAYESFADFLNVRIPHAVYVRRLEEIIKCCSYFRRQKIPVFIEGSGPLNVLFGLMETETVLRDMRKEVFEFEAVIKKIADFLVFYYGQLVRSGAKVISIDDSASAVEILGNYGTSSYTQFYLYPFLCKLEDALHGKALIHLCPKVTNALIAVRFAKYVPLFPSSRGLMTYEDGILTGAGKVSFMGQLCFKSLKTVLPVRKIYEVRMKNRKHARIE</sequence>
<dbReference type="eggNOG" id="COG0407">
    <property type="taxonomic scope" value="Bacteria"/>
</dbReference>